<dbReference type="Gene3D" id="3.50.50.60">
    <property type="entry name" value="FAD/NAD(P)-binding domain"/>
    <property type="match status" value="1"/>
</dbReference>
<protein>
    <submittedName>
        <fullName evidence="2">Amine oxidase</fullName>
    </submittedName>
</protein>
<evidence type="ECO:0000259" key="1">
    <source>
        <dbReference type="Pfam" id="PF01593"/>
    </source>
</evidence>
<dbReference type="PANTHER" id="PTHR42923:SF17">
    <property type="entry name" value="AMINE OXIDASE DOMAIN-CONTAINING PROTEIN"/>
    <property type="match status" value="1"/>
</dbReference>
<dbReference type="EMBL" id="FLMQ01000045">
    <property type="protein sequence ID" value="SBP87217.1"/>
    <property type="molecule type" value="Genomic_DNA"/>
</dbReference>
<organism evidence="2 3">
    <name type="scientific">Thiomonas delicata</name>
    <name type="common">Thiomonas cuprina</name>
    <dbReference type="NCBI Taxonomy" id="364030"/>
    <lineage>
        <taxon>Bacteria</taxon>
        <taxon>Pseudomonadati</taxon>
        <taxon>Pseudomonadota</taxon>
        <taxon>Betaproteobacteria</taxon>
        <taxon>Burkholderiales</taxon>
        <taxon>Thiomonas</taxon>
    </lineage>
</organism>
<dbReference type="RefSeq" id="WP_186436565.1">
    <property type="nucleotide sequence ID" value="NZ_LT592170.1"/>
</dbReference>
<dbReference type="PANTHER" id="PTHR42923">
    <property type="entry name" value="PROTOPORPHYRINOGEN OXIDASE"/>
    <property type="match status" value="1"/>
</dbReference>
<dbReference type="Proteomes" id="UP000214566">
    <property type="component" value="Unassembled WGS sequence"/>
</dbReference>
<dbReference type="InterPro" id="IPR002937">
    <property type="entry name" value="Amino_oxidase"/>
</dbReference>
<dbReference type="Pfam" id="PF01593">
    <property type="entry name" value="Amino_oxidase"/>
    <property type="match status" value="1"/>
</dbReference>
<sequence length="444" mass="49789">MRIAIVGTGISGLAAAWRLKEHAQLTVFEAGSHFGGHTHTVDATVGSMTYPVDTGFLVLNRRTYPGLLSLFTELHIPIAESDMSFSVQRLYPGGRRLEWSGANLNTVFAQRANLLRPRFWRMLGDILRFNREATELAEAAQPALADTRSVRDFLHAGRYSDDFAHGYFLPMAACIWSCPTSQMLDFPVATMARFCHNHGLLQVTKRPQWLTVRGGARQYVERIVTRLPDARLNTPVRRVKRFDMGVEVSTDTGTEWFDHVILACHSDQALALLADASQTEREVLGAIRYQPNRAVLHTDTHLLPRNPRAWAAWNYESAMPSERHDLGRTVQPTVCLHYLINKLQPVPFDRPVMVTMNPVREPEPSSVLRQIDYAHPVFDTAAVAAQSRIPELQGRRRTFYCGAWCGYGFHEDGLKAGYAAANALLAQASRHALESLPSMQAEVM</sequence>
<evidence type="ECO:0000313" key="2">
    <source>
        <dbReference type="EMBL" id="SBP87217.1"/>
    </source>
</evidence>
<dbReference type="InterPro" id="IPR050464">
    <property type="entry name" value="Zeta_carotene_desat/Oxidored"/>
</dbReference>
<dbReference type="SUPFAM" id="SSF51905">
    <property type="entry name" value="FAD/NAD(P)-binding domain"/>
    <property type="match status" value="1"/>
</dbReference>
<proteinExistence type="predicted"/>
<dbReference type="AlphaFoldDB" id="A0A238D1S5"/>
<dbReference type="InterPro" id="IPR036188">
    <property type="entry name" value="FAD/NAD-bd_sf"/>
</dbReference>
<reference evidence="2 3" key="1">
    <citation type="submission" date="2016-06" db="EMBL/GenBank/DDBJ databases">
        <authorList>
            <person name="Kjaerup R.B."/>
            <person name="Dalgaard T.S."/>
            <person name="Juul-Madsen H.R."/>
        </authorList>
    </citation>
    <scope>NUCLEOTIDE SEQUENCE [LARGE SCALE GENOMIC DNA]</scope>
    <source>
        <strain evidence="2 3">DSM 16361</strain>
    </source>
</reference>
<dbReference type="Gene3D" id="3.30.70.1990">
    <property type="match status" value="1"/>
</dbReference>
<dbReference type="FunFam" id="1.10.405.20:FF:000001">
    <property type="entry name" value="Amine oxidase"/>
    <property type="match status" value="1"/>
</dbReference>
<name>A0A238D1S5_THIDL</name>
<keyword evidence="3" id="KW-1185">Reference proteome</keyword>
<dbReference type="Gene3D" id="1.10.405.20">
    <property type="match status" value="1"/>
</dbReference>
<evidence type="ECO:0000313" key="3">
    <source>
        <dbReference type="Proteomes" id="UP000214566"/>
    </source>
</evidence>
<dbReference type="GO" id="GO:0016491">
    <property type="term" value="F:oxidoreductase activity"/>
    <property type="evidence" value="ECO:0007669"/>
    <property type="project" value="InterPro"/>
</dbReference>
<gene>
    <name evidence="2" type="ORF">THIARS_50465</name>
</gene>
<feature type="domain" description="Amine oxidase" evidence="1">
    <location>
        <begin position="10"/>
        <end position="425"/>
    </location>
</feature>
<accession>A0A238D1S5</accession>